<dbReference type="PANTHER" id="PTHR12558">
    <property type="entry name" value="CELL DIVISION CYCLE 16,23,27"/>
    <property type="match status" value="1"/>
</dbReference>
<dbReference type="Pfam" id="PF13176">
    <property type="entry name" value="TPR_7"/>
    <property type="match status" value="1"/>
</dbReference>
<dbReference type="SUPFAM" id="SSF48452">
    <property type="entry name" value="TPR-like"/>
    <property type="match status" value="2"/>
</dbReference>
<dbReference type="AlphaFoldDB" id="I0IPN0"/>
<dbReference type="PATRIC" id="fig|1162668.3.peg.1837"/>
<dbReference type="OrthoDB" id="9814800at2"/>
<proteinExistence type="predicted"/>
<feature type="repeat" description="TPR" evidence="1">
    <location>
        <begin position="85"/>
        <end position="118"/>
    </location>
</feature>
<dbReference type="PANTHER" id="PTHR12558:SF13">
    <property type="entry name" value="CELL DIVISION CYCLE PROTEIN 27 HOMOLOG"/>
    <property type="match status" value="1"/>
</dbReference>
<evidence type="ECO:0000313" key="2">
    <source>
        <dbReference type="EMBL" id="BAM07229.1"/>
    </source>
</evidence>
<reference evidence="3" key="2">
    <citation type="submission" date="2012-03" db="EMBL/GenBank/DDBJ databases">
        <title>The complete genome sequence of the pioneer microbe on fresh volcanic deposit, Leptospirillum ferrooxidans strain C2-3.</title>
        <authorList>
            <person name="Fujimura R."/>
            <person name="Sato Y."/>
            <person name="Nishizawa T."/>
            <person name="Nanba K."/>
            <person name="Oshima K."/>
            <person name="Hattori M."/>
            <person name="Kamijo T."/>
            <person name="Ohta H."/>
        </authorList>
    </citation>
    <scope>NUCLEOTIDE SEQUENCE [LARGE SCALE GENOMIC DNA]</scope>
    <source>
        <strain evidence="3">C2-3</strain>
    </source>
</reference>
<feature type="repeat" description="TPR" evidence="1">
    <location>
        <begin position="321"/>
        <end position="354"/>
    </location>
</feature>
<feature type="repeat" description="TPR" evidence="1">
    <location>
        <begin position="224"/>
        <end position="257"/>
    </location>
</feature>
<dbReference type="Proteomes" id="UP000007382">
    <property type="component" value="Chromosome"/>
</dbReference>
<dbReference type="EMBL" id="AP012342">
    <property type="protein sequence ID" value="BAM07229.1"/>
    <property type="molecule type" value="Genomic_DNA"/>
</dbReference>
<dbReference type="KEGG" id="lfc:LFE_1547"/>
<reference evidence="2 3" key="1">
    <citation type="journal article" date="2012" name="J. Bacteriol.">
        <title>Complete Genome Sequence of Leptospirillum ferrooxidans Strain C2-3, Isolated from a Fresh Volcanic Ash Deposit on the Island of Miyake, Japan.</title>
        <authorList>
            <person name="Fujimura R."/>
            <person name="Sato Y."/>
            <person name="Nishizawa T."/>
            <person name="Oshima K."/>
            <person name="Kim S.-W."/>
            <person name="Hattori M."/>
            <person name="Kamijo T."/>
            <person name="Ohta H."/>
        </authorList>
    </citation>
    <scope>NUCLEOTIDE SEQUENCE [LARGE SCALE GENOMIC DNA]</scope>
    <source>
        <strain evidence="2 3">C2-3</strain>
    </source>
</reference>
<keyword evidence="3" id="KW-1185">Reference proteome</keyword>
<dbReference type="eggNOG" id="COG0457">
    <property type="taxonomic scope" value="Bacteria"/>
</dbReference>
<evidence type="ECO:0008006" key="4">
    <source>
        <dbReference type="Google" id="ProtNLM"/>
    </source>
</evidence>
<accession>I0IPN0</accession>
<keyword evidence="1" id="KW-0802">TPR repeat</keyword>
<dbReference type="STRING" id="1162668.LFE_1547"/>
<protein>
    <recommendedName>
        <fullName evidence="4">Tetratricopeptide repeat protein</fullName>
    </recommendedName>
</protein>
<evidence type="ECO:0000256" key="1">
    <source>
        <dbReference type="PROSITE-ProRule" id="PRU00339"/>
    </source>
</evidence>
<dbReference type="InterPro" id="IPR011990">
    <property type="entry name" value="TPR-like_helical_dom_sf"/>
</dbReference>
<dbReference type="HOGENOM" id="CLU_464451_0_0_0"/>
<dbReference type="PROSITE" id="PS50005">
    <property type="entry name" value="TPR"/>
    <property type="match status" value="3"/>
</dbReference>
<dbReference type="RefSeq" id="WP_014449716.1">
    <property type="nucleotide sequence ID" value="NC_017094.1"/>
</dbReference>
<organism evidence="2 3">
    <name type="scientific">Leptospirillum ferrooxidans (strain C2-3)</name>
    <dbReference type="NCBI Taxonomy" id="1162668"/>
    <lineage>
        <taxon>Bacteria</taxon>
        <taxon>Pseudomonadati</taxon>
        <taxon>Nitrospirota</taxon>
        <taxon>Nitrospiria</taxon>
        <taxon>Nitrospirales</taxon>
        <taxon>Nitrospiraceae</taxon>
        <taxon>Leptospirillum</taxon>
    </lineage>
</organism>
<name>I0IPN0_LEPFC</name>
<evidence type="ECO:0000313" key="3">
    <source>
        <dbReference type="Proteomes" id="UP000007382"/>
    </source>
</evidence>
<dbReference type="InterPro" id="IPR019734">
    <property type="entry name" value="TPR_rpt"/>
</dbReference>
<gene>
    <name evidence="2" type="ordered locus">LFE_1547</name>
</gene>
<sequence length="567" mass="64797">MIPEISEKAQEEPRQTILLIHHVGEMVNRGDLEGALLLIDEALQKNPESSRIKAEKGKILELSGRTREAEDLYWSSFEPANSNCPESFLYLASLKMNAGDLQKALWLLEKGLERFPENQFILLEAGIVSALLGKWWLALDRLNALVRTKTPPVEAIMAWGALITRLALVEDYPELVTRYRTIADRNPSDIDSRILYVHALEIADQKRKALKEIKGLEKIFTKSPVLLREMGRVLMNNNEYAQAIDSFRRVLDLEGDSPSLRHTMAMAHKLNGKPLAALESIGRAIELEPDNPEHSLLMGQIVLDMGDLDRASTIIHQHQHAPSFRNLGDLYVQKKKWGQATEAYLRGFEIHPTPETGEEILRLIEKKGGEPFVFMEVMAWMDLFFPKRIPSRYRTASFLDTFLKRIKPLKEDTETIAIKAIATYFRGKTNDAIPMLEKVVTIDPLSEVLFWMISLCYEMTGNIPKAIDAATKVYQNSREPVTLFYTLGRLYLKKGTSVEEIHALREKFISHHGPKAGFFRVMTEFHLGQNDWQKAIECLQEGMQRSQENIALFPDYQRLLEEKALSR</sequence>
<dbReference type="Gene3D" id="1.25.40.10">
    <property type="entry name" value="Tetratricopeptide repeat domain"/>
    <property type="match status" value="2"/>
</dbReference>
<dbReference type="SMART" id="SM00028">
    <property type="entry name" value="TPR"/>
    <property type="match status" value="7"/>
</dbReference>